<dbReference type="InterPro" id="IPR001343">
    <property type="entry name" value="Hemolysn_Ca-bd"/>
</dbReference>
<dbReference type="RefSeq" id="WP_274689345.1">
    <property type="nucleotide sequence ID" value="NZ_JAPMOU010000016.1"/>
</dbReference>
<protein>
    <submittedName>
        <fullName evidence="6">Uncharacterized protein</fullName>
    </submittedName>
</protein>
<keyword evidence="2" id="KW-0964">Secreted</keyword>
<dbReference type="Pfam" id="PF00353">
    <property type="entry name" value="HemolysinCabind"/>
    <property type="match status" value="4"/>
</dbReference>
<dbReference type="PANTHER" id="PTHR38340">
    <property type="entry name" value="S-LAYER PROTEIN"/>
    <property type="match status" value="1"/>
</dbReference>
<evidence type="ECO:0000256" key="5">
    <source>
        <dbReference type="SAM" id="MobiDB-lite"/>
    </source>
</evidence>
<gene>
    <name evidence="6" type="ORF">ORQ98_13570</name>
</gene>
<feature type="region of interest" description="Disordered" evidence="5">
    <location>
        <begin position="1564"/>
        <end position="1584"/>
    </location>
</feature>
<comment type="subcellular location">
    <subcellularLocation>
        <location evidence="1">Secreted</location>
    </subcellularLocation>
</comment>
<evidence type="ECO:0000256" key="2">
    <source>
        <dbReference type="ARBA" id="ARBA00022525"/>
    </source>
</evidence>
<evidence type="ECO:0000256" key="4">
    <source>
        <dbReference type="SAM" id="Coils"/>
    </source>
</evidence>
<evidence type="ECO:0000256" key="3">
    <source>
        <dbReference type="ARBA" id="ARBA00022837"/>
    </source>
</evidence>
<evidence type="ECO:0000313" key="6">
    <source>
        <dbReference type="EMBL" id="MDE1462997.1"/>
    </source>
</evidence>
<dbReference type="EMBL" id="JAPMOU010000016">
    <property type="protein sequence ID" value="MDE1462997.1"/>
    <property type="molecule type" value="Genomic_DNA"/>
</dbReference>
<dbReference type="PRINTS" id="PR00313">
    <property type="entry name" value="CABNDNGRPT"/>
</dbReference>
<name>A0ABT5U9F7_9GAMM</name>
<reference evidence="6 7" key="1">
    <citation type="submission" date="2022-11" db="EMBL/GenBank/DDBJ databases">
        <title>Spartinivicinus poritis sp. nov., isolated from scleractinian coral Porites lutea.</title>
        <authorList>
            <person name="Zhang G."/>
            <person name="Cai L."/>
            <person name="Wei Q."/>
        </authorList>
    </citation>
    <scope>NUCLEOTIDE SEQUENCE [LARGE SCALE GENOMIC DNA]</scope>
    <source>
        <strain evidence="6 7">A2-2</strain>
    </source>
</reference>
<dbReference type="InterPro" id="IPR050557">
    <property type="entry name" value="RTX_toxin/Mannuronan_C5-epim"/>
</dbReference>
<keyword evidence="7" id="KW-1185">Reference proteome</keyword>
<proteinExistence type="predicted"/>
<dbReference type="InterPro" id="IPR018511">
    <property type="entry name" value="Hemolysin-typ_Ca-bd_CS"/>
</dbReference>
<comment type="caution">
    <text evidence="6">The sequence shown here is derived from an EMBL/GenBank/DDBJ whole genome shotgun (WGS) entry which is preliminary data.</text>
</comment>
<organism evidence="6 7">
    <name type="scientific">Spartinivicinus poritis</name>
    <dbReference type="NCBI Taxonomy" id="2994640"/>
    <lineage>
        <taxon>Bacteria</taxon>
        <taxon>Pseudomonadati</taxon>
        <taxon>Pseudomonadota</taxon>
        <taxon>Gammaproteobacteria</taxon>
        <taxon>Oceanospirillales</taxon>
        <taxon>Zooshikellaceae</taxon>
        <taxon>Spartinivicinus</taxon>
    </lineage>
</organism>
<dbReference type="Gene3D" id="2.150.10.10">
    <property type="entry name" value="Serralysin-like metalloprotease, C-terminal"/>
    <property type="match status" value="2"/>
</dbReference>
<dbReference type="SUPFAM" id="SSF51120">
    <property type="entry name" value="beta-Roll"/>
    <property type="match status" value="3"/>
</dbReference>
<keyword evidence="3" id="KW-0106">Calcium</keyword>
<keyword evidence="4" id="KW-0175">Coiled coil</keyword>
<feature type="coiled-coil region" evidence="4">
    <location>
        <begin position="150"/>
        <end position="188"/>
    </location>
</feature>
<evidence type="ECO:0000313" key="7">
    <source>
        <dbReference type="Proteomes" id="UP001528823"/>
    </source>
</evidence>
<evidence type="ECO:0000256" key="1">
    <source>
        <dbReference type="ARBA" id="ARBA00004613"/>
    </source>
</evidence>
<dbReference type="PANTHER" id="PTHR38340:SF1">
    <property type="entry name" value="S-LAYER PROTEIN"/>
    <property type="match status" value="1"/>
</dbReference>
<dbReference type="InterPro" id="IPR011049">
    <property type="entry name" value="Serralysin-like_metalloprot_C"/>
</dbReference>
<dbReference type="PROSITE" id="PS00330">
    <property type="entry name" value="HEMOLYSIN_CALCIUM"/>
    <property type="match status" value="2"/>
</dbReference>
<sequence length="2209" mass="245420">MAQNINDLSNPTSGEQLKNSLESTYSVSISKSSLNGFFWKVSGGPLEQTMHFTKLDDAQTALQKGYKRNRSKHLAWLFRKLRGRNGHNVSPIASGESGPVLVIDGGDDLAVSLENSGLPRKIVQTVQALGLYPGFIAVVHKGWLGALEERNEAADEFVELKENINELKEELTNTLKAELLAKEQLLNNDQPPNVDTLVKQLRFKKALFEQFSQLKLNDNTEISDAITQVRQLIDSISAHRATIEQQLSASDSNHNSENINQLLKTLDKANLFDPKSPETQTLLQQIAELRSGQEEKWLKFIESRLAGNFTESGLGSMYWGMISFEARATSQLLIGESAIPYGQMIGTIGDTFNVIGQAQMVVAGLAKAGLGIKEVKTLNEWLGTLRNNELINSSPELRQVKGIINQFYTSQRNAHIVDIFGNVVLTAGQLGMILGGPYGIGVSAVLFAGVGATIGGVGFTQAVAQYMNRRFDIIETPSDAEKAILSSEGDSQESLRQLLLDRVNNLYQYSKDQAPARVWQKIYRQLLKNPHYSADRVLNKLERQFGSGNDHYRRLYREALSDIRTRPDQLKLLDTAVQLVKSQDVNSQWQLFSQVSEHLRSVKTGETYTQSSDRIQDKIITLIEAADALGFGPELDRRFIKRLVNNPNYFKRHKIDVNRYISEITTVKSKKPWNIPNPFRPIIHVVELIRGPNTEPLKPLFKISWGHKQTKILTFERERFLADLANDEQLSKTNQELLTALFHHKEGLTNLFGRDKRSIFTAALHSVGKRILRSDVLRPLMVGIKSQVELSELLRPALDAESSAATKLSLTPTELENAFLTTAAKNLDNGLEFATNQVKLTALSSALPTEVDNDSQQRITFADQIKTISITGTNELVSGNNINPLIATLRSFSGNQQTLLYRLKLKSQQFALVQQKNQLTLYHADTAKTYQLPTIKSLRALFKELNINTKQWQLTEVTTDLAANSKTIDKISTPIIPTWQRLLETDNLLGRVKIADISLSRIDLWSLGLSQNRQRLSGQQIAELTNLEPLLARQQLSLDANHINHWLKTVDGDQAYQTLLLVQRLQHTGESPLSLSGDNDAQQILLKRLATIANLEASEPKLATLNKQLEQTLKTLTEVDQQQRSLYGNPQQHGSKLTPIARNISRINMGLQLARLPGSIYQTLAATKSGNYYDAAKEGLGSTTDVLDISLDLIANSQRIQSLSSKLANTAGKLGAAMNFIGAGLGTWYAVDSFKAASQTAGVERTDHLVAGSLAIAGTIVSIATGIASLITVTAGPIGAAIGLAISIAQGVYNAVRVTNNLRATGISEGDLWRAGAAVFFGFPVPEDIQNQAAYNQTWKAYQQQINQQFQTLTESGIDKLVYSQGHIETHYGKVFGGVMGRHDYHNLSPEQRKEYNKHVPPHSSGHVFGHTPKPALVKTKGSLSVNGSTLFMLGNGYDAAQGDQQRRNIFKITGWGRKHLFGGNKADIFELTGWRHGEGNADNGKSQFFGGLGEDTLSVRSYFSGRYMQKGEQGVSINLTTGTGDTPYSYGFEVSGIEHLIGSDKNDQFIGNDQSNTLAGYAGDDQLNGNEGDDQLAGGTGNDILTGGKGSDSYIIQLDDFIEDNSIDVINNFDDHFQKNWQELYDDYFSGGKRLREQKLSYQDDDWQRTLDFQSKHHANHWVGRQPKDEPQQPADDYLITNLATLTANQSANDLVISIDSRWLGYQRLIKQLHSLVVKTKDNENLAEQITSKLPKALATQLTKQLNINQLISALANPVKTNLTNNSQLQLLYSYFQQQQANQITVAKVDSYFSGRAYQHLTIVDMLGNKYSFANQPNEQGQLPLAAIQLSEQLGTQAIRLDLAANTISYQNNQGQRQSSRLASRQVDHARGSQNNDLILGNNNDNWLHGDQGFDTIMGHAGNDTLVAGAGGGYLKGGEGFDTYQIQGNETKVEIDNTAADEKQDTLRFTQGLQNLSLQRKGRHLTFTYLTTDVQLIDWFQQQKHHLSVSVVDEANQQAGELNFALVNQTLQLQYLNLTYAKNTSYKVDLMGGYYRWEHQGRAYTQQLNQLSQTKVFVQMGNGNDWLRTSKGLNHVTGGNGNDTYALTEQETTLIIENHALDNKVDTLEWANLRFESLSIKREDNSLLLLNAANLNQQVIVKDWFKGAQYRHLQVKNQLGETYSSHDLDLDQLVQAMSGFNEKAKITTTSTNENLASHHTVSTILTAQ</sequence>
<accession>A0ABT5U9F7</accession>
<dbReference type="Proteomes" id="UP001528823">
    <property type="component" value="Unassembled WGS sequence"/>
</dbReference>